<sequence>MLTAAVPVVQVALGVRGGAVLMGATFLALAALKLDLLPVLAVVVAAGLLLNRPRSGE</sequence>
<name>A0ABW1ZR02_9DEIO</name>
<accession>A0ABW1ZR02</accession>
<evidence type="ECO:0000313" key="2">
    <source>
        <dbReference type="Proteomes" id="UP001596317"/>
    </source>
</evidence>
<comment type="caution">
    <text evidence="1">The sequence shown here is derived from an EMBL/GenBank/DDBJ whole genome shotgun (WGS) entry which is preliminary data.</text>
</comment>
<organism evidence="1 2">
    <name type="scientific">Deinococcus multiflagellatus</name>
    <dbReference type="NCBI Taxonomy" id="1656887"/>
    <lineage>
        <taxon>Bacteria</taxon>
        <taxon>Thermotogati</taxon>
        <taxon>Deinococcota</taxon>
        <taxon>Deinococci</taxon>
        <taxon>Deinococcales</taxon>
        <taxon>Deinococcaceae</taxon>
        <taxon>Deinococcus</taxon>
    </lineage>
</organism>
<dbReference type="RefSeq" id="WP_380057920.1">
    <property type="nucleotide sequence ID" value="NZ_JBHSWB010000001.1"/>
</dbReference>
<protein>
    <recommendedName>
        <fullName evidence="3">Chromate transporter</fullName>
    </recommendedName>
</protein>
<evidence type="ECO:0000313" key="1">
    <source>
        <dbReference type="EMBL" id="MFC6662185.1"/>
    </source>
</evidence>
<evidence type="ECO:0008006" key="3">
    <source>
        <dbReference type="Google" id="ProtNLM"/>
    </source>
</evidence>
<reference evidence="2" key="1">
    <citation type="journal article" date="2019" name="Int. J. Syst. Evol. Microbiol.">
        <title>The Global Catalogue of Microorganisms (GCM) 10K type strain sequencing project: providing services to taxonomists for standard genome sequencing and annotation.</title>
        <authorList>
            <consortium name="The Broad Institute Genomics Platform"/>
            <consortium name="The Broad Institute Genome Sequencing Center for Infectious Disease"/>
            <person name="Wu L."/>
            <person name="Ma J."/>
        </authorList>
    </citation>
    <scope>NUCLEOTIDE SEQUENCE [LARGE SCALE GENOMIC DNA]</scope>
    <source>
        <strain evidence="2">CCUG 63830</strain>
    </source>
</reference>
<gene>
    <name evidence="1" type="ORF">ACFP90_19055</name>
</gene>
<dbReference type="EMBL" id="JBHSWB010000001">
    <property type="protein sequence ID" value="MFC6662185.1"/>
    <property type="molecule type" value="Genomic_DNA"/>
</dbReference>
<proteinExistence type="predicted"/>
<keyword evidence="2" id="KW-1185">Reference proteome</keyword>
<dbReference type="Proteomes" id="UP001596317">
    <property type="component" value="Unassembled WGS sequence"/>
</dbReference>